<name>A0A1I0M9D5_9BACT</name>
<dbReference type="InterPro" id="IPR039513">
    <property type="entry name" value="PL-6"/>
</dbReference>
<dbReference type="SUPFAM" id="SSF51126">
    <property type="entry name" value="Pectin lyase-like"/>
    <property type="match status" value="2"/>
</dbReference>
<dbReference type="CDD" id="cd14251">
    <property type="entry name" value="PL-6"/>
    <property type="match status" value="1"/>
</dbReference>
<keyword evidence="3" id="KW-1185">Reference proteome</keyword>
<keyword evidence="2" id="KW-0456">Lyase</keyword>
<dbReference type="AlphaFoldDB" id="A0A1I0M9D5"/>
<dbReference type="STRING" id="1267423.SAMN05216290_0204"/>
<dbReference type="Proteomes" id="UP000199437">
    <property type="component" value="Unassembled WGS sequence"/>
</dbReference>
<dbReference type="InterPro" id="IPR012334">
    <property type="entry name" value="Pectin_lyas_fold"/>
</dbReference>
<evidence type="ECO:0000313" key="2">
    <source>
        <dbReference type="EMBL" id="SEV85095.1"/>
    </source>
</evidence>
<dbReference type="EMBL" id="FOIR01000001">
    <property type="protein sequence ID" value="SEV85095.1"/>
    <property type="molecule type" value="Genomic_DNA"/>
</dbReference>
<dbReference type="InterPro" id="IPR011050">
    <property type="entry name" value="Pectin_lyase_fold/virulence"/>
</dbReference>
<proteinExistence type="predicted"/>
<dbReference type="Gene3D" id="2.160.20.10">
    <property type="entry name" value="Single-stranded right-handed beta-helix, Pectin lyase-like"/>
    <property type="match status" value="2"/>
</dbReference>
<keyword evidence="1" id="KW-0732">Signal</keyword>
<protein>
    <submittedName>
        <fullName evidence="2">Poly(Beta-D-mannuronate) lyase</fullName>
    </submittedName>
</protein>
<dbReference type="GeneID" id="99984968"/>
<feature type="chain" id="PRO_5011640665" evidence="1">
    <location>
        <begin position="28"/>
        <end position="753"/>
    </location>
</feature>
<evidence type="ECO:0000256" key="1">
    <source>
        <dbReference type="SAM" id="SignalP"/>
    </source>
</evidence>
<evidence type="ECO:0000313" key="3">
    <source>
        <dbReference type="Proteomes" id="UP000199437"/>
    </source>
</evidence>
<dbReference type="PROSITE" id="PS51257">
    <property type="entry name" value="PROKAR_LIPOPROTEIN"/>
    <property type="match status" value="1"/>
</dbReference>
<reference evidence="3" key="1">
    <citation type="submission" date="2016-10" db="EMBL/GenBank/DDBJ databases">
        <authorList>
            <person name="Varghese N."/>
            <person name="Submissions S."/>
        </authorList>
    </citation>
    <scope>NUCLEOTIDE SEQUENCE [LARGE SCALE GENOMIC DNA]</scope>
    <source>
        <strain evidence="3">CGMCC 1.12402</strain>
    </source>
</reference>
<feature type="signal peptide" evidence="1">
    <location>
        <begin position="1"/>
        <end position="27"/>
    </location>
</feature>
<dbReference type="GO" id="GO:0016829">
    <property type="term" value="F:lyase activity"/>
    <property type="evidence" value="ECO:0007669"/>
    <property type="project" value="UniProtKB-KW"/>
</dbReference>
<accession>A0A1I0M9D5</accession>
<dbReference type="RefSeq" id="WP_222843591.1">
    <property type="nucleotide sequence ID" value="NZ_FOIR01000001.1"/>
</dbReference>
<organism evidence="2 3">
    <name type="scientific">Roseivirga pacifica</name>
    <dbReference type="NCBI Taxonomy" id="1267423"/>
    <lineage>
        <taxon>Bacteria</taxon>
        <taxon>Pseudomonadati</taxon>
        <taxon>Bacteroidota</taxon>
        <taxon>Cytophagia</taxon>
        <taxon>Cytophagales</taxon>
        <taxon>Roseivirgaceae</taxon>
        <taxon>Roseivirga</taxon>
    </lineage>
</organism>
<gene>
    <name evidence="2" type="ORF">SAMN05216290_0204</name>
</gene>
<sequence length="753" mass="82823">MIRLTMRLKQKAHALLFILSIVVLSCSQPFEGTLVQNLEEYEKATKDLKPGETIVLANGEWHNAELRLKAKGTKEKPITLKAETPGKVILTGQSNLAFSGEFIEISGLVFKNGYTPTSEVISFKTGKSELANNSRVTNCVIDSFSNPERFDGDTWVAIYGKNNRFDHNSLIGKGNRGVTLAVKLTTEESRENNHVIEKNYFGPRQVLGSNGGETLRVGTSHYSRTYSNTIVRNNYFDRVNGEHEIISNKACGNQFTGNVFFESQGTLTMRHGHHTLVEQNYFLGNRKANTGGIRIINEYQTVKNNYLSGLTGHRFRGALVIMNGVPNSPINRYNQVVDSHMENNIVVNSDYIQLCAGSDEERSAVPIGSSFKHNLIISKTNLNPFTIYDDVSGIEFEGNLMNEEAEPPFNNGFGKVPFALAKNENGLVAPDKELTDKINFGEVKLPINKNEVGASYYPKDGSVKAFNSGKVVKVAAGTNTILEALENVQPGDVLELENGGEYLLTKYAYINSPVSIVSPQGGDKAKILSEKQSFFKIENGGALQLTNVHIDGAESPDQAGNNVVSTSKYSMNKNYALVVGDCEITNLDKNHSFDFLKSFKHTFADSVVIRHSNFVNVTGAIMTMDMEVEDLGIYNVENVRIENTRFTDVQGAIANIYRGGTDESTFGPIVSVADVTVNNSSKGSRNKVNAAFRFHGVQNLNVEGVKFSQSAGIDLFMTNGEPISRFANIAFNKSDGLNANKGHYEKTNVVVNK</sequence>
<dbReference type="Pfam" id="PF14592">
    <property type="entry name" value="Chondroitinas_B"/>
    <property type="match status" value="1"/>
</dbReference>